<evidence type="ECO:0000256" key="4">
    <source>
        <dbReference type="ARBA" id="ARBA00022737"/>
    </source>
</evidence>
<keyword evidence="1" id="KW-0813">Transport</keyword>
<sequence>MTVKHAALAEKFIADEPRTDWHDETLWFVRAKRDKAAHGLPEWEQLREWGSQIKNRTLSNLSNYLIEFEKNAIANGIKVHWAADAKEHNEIVHEIIKKHGIQKIVKSKSMLTEECHLNEYLQDHGIEVVDTDLGERIVQFRKEPPSHIVLPAIHLKKEDVSATFHEHLQTEKGNNDPQYLTEAARQHLRNKFVESQLAITGVNFAIAETGGFVVCTNEGNADMGAHTAPVHIACMGFEKLIPKAEHLAVFLRLLARSATGQPITTYSSHFHKPRPNQEMHIVIVDNGRSKQLGREDFRNSLKCIRCAACFNTCPVYRRSGGHSYHTAVAGPIGSILNPNLDMKANADLPFASTLCGSCSNVCPVKINIHEQLWKWRQVIVSEGYVAASKKISMKGMNYVFSNPKIYRMMGKIGRWGMRVFPFMIKNKANPWFKQREMPEVPKESFRDWYLKNGKN</sequence>
<dbReference type="InterPro" id="IPR017900">
    <property type="entry name" value="4Fe4S_Fe_S_CS"/>
</dbReference>
<dbReference type="SUPFAM" id="SSF54862">
    <property type="entry name" value="4Fe-4S ferredoxins"/>
    <property type="match status" value="1"/>
</dbReference>
<keyword evidence="6" id="KW-0408">Iron</keyword>
<dbReference type="InterPro" id="IPR004452">
    <property type="entry name" value="LutB/LldF"/>
</dbReference>
<dbReference type="Gene3D" id="1.10.1060.10">
    <property type="entry name" value="Alpha-helical ferredoxin"/>
    <property type="match status" value="1"/>
</dbReference>
<keyword evidence="7" id="KW-0411">Iron-sulfur</keyword>
<dbReference type="SUPFAM" id="SSF100950">
    <property type="entry name" value="NagB/RpiA/CoA transferase-like"/>
    <property type="match status" value="1"/>
</dbReference>
<dbReference type="Pfam" id="PF11870">
    <property type="entry name" value="LutB_C"/>
    <property type="match status" value="1"/>
</dbReference>
<dbReference type="InterPro" id="IPR024569">
    <property type="entry name" value="LutB_C"/>
</dbReference>
<dbReference type="InterPro" id="IPR009051">
    <property type="entry name" value="Helical_ferredxn"/>
</dbReference>
<dbReference type="InterPro" id="IPR037171">
    <property type="entry name" value="NagB/RpiA_transferase-like"/>
</dbReference>
<keyword evidence="3" id="KW-0479">Metal-binding</keyword>
<feature type="domain" description="4Fe-4S ferredoxin-type" evidence="8">
    <location>
        <begin position="293"/>
        <end position="323"/>
    </location>
</feature>
<dbReference type="Gene3D" id="3.40.50.10420">
    <property type="entry name" value="NagB/RpiA/CoA transferase-like"/>
    <property type="match status" value="1"/>
</dbReference>
<dbReference type="Pfam" id="PF02589">
    <property type="entry name" value="LUD_dom"/>
    <property type="match status" value="1"/>
</dbReference>
<dbReference type="PROSITE" id="PS00198">
    <property type="entry name" value="4FE4S_FER_1"/>
    <property type="match status" value="1"/>
</dbReference>
<evidence type="ECO:0000256" key="7">
    <source>
        <dbReference type="ARBA" id="ARBA00023014"/>
    </source>
</evidence>
<comment type="caution">
    <text evidence="9">The sequence shown here is derived from an EMBL/GenBank/DDBJ whole genome shotgun (WGS) entry which is preliminary data.</text>
</comment>
<evidence type="ECO:0000259" key="8">
    <source>
        <dbReference type="PROSITE" id="PS51379"/>
    </source>
</evidence>
<accession>A0ABV9PHR7</accession>
<keyword evidence="4" id="KW-0677">Repeat</keyword>
<evidence type="ECO:0000313" key="10">
    <source>
        <dbReference type="Proteomes" id="UP001595935"/>
    </source>
</evidence>
<evidence type="ECO:0000256" key="2">
    <source>
        <dbReference type="ARBA" id="ARBA00022485"/>
    </source>
</evidence>
<evidence type="ECO:0000256" key="5">
    <source>
        <dbReference type="ARBA" id="ARBA00022982"/>
    </source>
</evidence>
<protein>
    <submittedName>
        <fullName evidence="9">Lactate utilization protein B</fullName>
    </submittedName>
</protein>
<dbReference type="Pfam" id="PF13183">
    <property type="entry name" value="Fer4_8"/>
    <property type="match status" value="1"/>
</dbReference>
<dbReference type="PANTHER" id="PTHR47153:SF2">
    <property type="entry name" value="LACTATE UTILIZATION PROTEIN B"/>
    <property type="match status" value="1"/>
</dbReference>
<evidence type="ECO:0000313" key="9">
    <source>
        <dbReference type="EMBL" id="MFC4749579.1"/>
    </source>
</evidence>
<dbReference type="EMBL" id="JBHSGV010000007">
    <property type="protein sequence ID" value="MFC4749579.1"/>
    <property type="molecule type" value="Genomic_DNA"/>
</dbReference>
<evidence type="ECO:0000256" key="3">
    <source>
        <dbReference type="ARBA" id="ARBA00022723"/>
    </source>
</evidence>
<dbReference type="Proteomes" id="UP001595935">
    <property type="component" value="Unassembled WGS sequence"/>
</dbReference>
<name>A0ABV9PHR7_9FLAO</name>
<proteinExistence type="predicted"/>
<dbReference type="InterPro" id="IPR003741">
    <property type="entry name" value="LUD_dom"/>
</dbReference>
<evidence type="ECO:0000256" key="6">
    <source>
        <dbReference type="ARBA" id="ARBA00023004"/>
    </source>
</evidence>
<dbReference type="RefSeq" id="WP_213259194.1">
    <property type="nucleotide sequence ID" value="NZ_JAGYWA010000007.1"/>
</dbReference>
<gene>
    <name evidence="9" type="ORF">ACFO5S_19165</name>
</gene>
<dbReference type="PROSITE" id="PS51379">
    <property type="entry name" value="4FE4S_FER_2"/>
    <property type="match status" value="1"/>
</dbReference>
<reference evidence="10" key="1">
    <citation type="journal article" date="2019" name="Int. J. Syst. Evol. Microbiol.">
        <title>The Global Catalogue of Microorganisms (GCM) 10K type strain sequencing project: providing services to taxonomists for standard genome sequencing and annotation.</title>
        <authorList>
            <consortium name="The Broad Institute Genomics Platform"/>
            <consortium name="The Broad Institute Genome Sequencing Center for Infectious Disease"/>
            <person name="Wu L."/>
            <person name="Ma J."/>
        </authorList>
    </citation>
    <scope>NUCLEOTIDE SEQUENCE [LARGE SCALE GENOMIC DNA]</scope>
    <source>
        <strain evidence="10">WYCCWR 13023</strain>
    </source>
</reference>
<keyword evidence="10" id="KW-1185">Reference proteome</keyword>
<dbReference type="InterPro" id="IPR024185">
    <property type="entry name" value="FTHF_cligase-like_sf"/>
</dbReference>
<evidence type="ECO:0000256" key="1">
    <source>
        <dbReference type="ARBA" id="ARBA00022448"/>
    </source>
</evidence>
<dbReference type="PANTHER" id="PTHR47153">
    <property type="entry name" value="LACTATE UTILIZATION PROTEIN B"/>
    <property type="match status" value="1"/>
</dbReference>
<organism evidence="9 10">
    <name type="scientific">Flavobacterium branchiicola</name>
    <dbReference type="NCBI Taxonomy" id="1114875"/>
    <lineage>
        <taxon>Bacteria</taxon>
        <taxon>Pseudomonadati</taxon>
        <taxon>Bacteroidota</taxon>
        <taxon>Flavobacteriia</taxon>
        <taxon>Flavobacteriales</taxon>
        <taxon>Flavobacteriaceae</taxon>
        <taxon>Flavobacterium</taxon>
    </lineage>
</organism>
<keyword evidence="5" id="KW-0249">Electron transport</keyword>
<dbReference type="InterPro" id="IPR017896">
    <property type="entry name" value="4Fe4S_Fe-S-bd"/>
</dbReference>
<keyword evidence="2" id="KW-0004">4Fe-4S</keyword>